<keyword evidence="6 14" id="KW-0808">Transferase</keyword>
<keyword evidence="8" id="KW-0677">Repeat</keyword>
<dbReference type="InterPro" id="IPR027005">
    <property type="entry name" value="PMT-like"/>
</dbReference>
<evidence type="ECO:0000259" key="15">
    <source>
        <dbReference type="PROSITE" id="PS50919"/>
    </source>
</evidence>
<keyword evidence="7 14" id="KW-0812">Transmembrane</keyword>
<keyword evidence="11 14" id="KW-0472">Membrane</keyword>
<keyword evidence="10 14" id="KW-1133">Transmembrane helix</keyword>
<evidence type="ECO:0000256" key="11">
    <source>
        <dbReference type="ARBA" id="ARBA00023136"/>
    </source>
</evidence>
<feature type="transmembrane region" description="Helical" evidence="14">
    <location>
        <begin position="640"/>
        <end position="660"/>
    </location>
</feature>
<evidence type="ECO:0000256" key="6">
    <source>
        <dbReference type="ARBA" id="ARBA00022679"/>
    </source>
</evidence>
<evidence type="ECO:0000313" key="17">
    <source>
        <dbReference type="Proteomes" id="UP000054564"/>
    </source>
</evidence>
<name>A0A0L0UT30_9BASI</name>
<evidence type="ECO:0000256" key="12">
    <source>
        <dbReference type="ARBA" id="ARBA00045085"/>
    </source>
</evidence>
<comment type="catalytic activity">
    <reaction evidence="12 14">
        <text>a di-trans,poly-cis-dolichyl beta-D-mannosyl phosphate + L-threonyl-[protein] = 3-O-(alpha-D-mannosyl)-L-threonyl-[protein] + a di-trans,poly-cis-dolichyl phosphate + H(+)</text>
        <dbReference type="Rhea" id="RHEA:53396"/>
        <dbReference type="Rhea" id="RHEA-COMP:11060"/>
        <dbReference type="Rhea" id="RHEA-COMP:13547"/>
        <dbReference type="Rhea" id="RHEA-COMP:19498"/>
        <dbReference type="Rhea" id="RHEA-COMP:19501"/>
        <dbReference type="ChEBI" id="CHEBI:15378"/>
        <dbReference type="ChEBI" id="CHEBI:30013"/>
        <dbReference type="ChEBI" id="CHEBI:57683"/>
        <dbReference type="ChEBI" id="CHEBI:58211"/>
        <dbReference type="ChEBI" id="CHEBI:137323"/>
        <dbReference type="EC" id="2.4.1.109"/>
    </reaction>
</comment>
<dbReference type="SMART" id="SM00472">
    <property type="entry name" value="MIR"/>
    <property type="match status" value="3"/>
</dbReference>
<dbReference type="UniPathway" id="UPA00378"/>
<dbReference type="Proteomes" id="UP000054564">
    <property type="component" value="Unassembled WGS sequence"/>
</dbReference>
<dbReference type="PROSITE" id="PS50919">
    <property type="entry name" value="MIR"/>
    <property type="match status" value="3"/>
</dbReference>
<dbReference type="STRING" id="1165861.A0A0L0UT30"/>
<evidence type="ECO:0000256" key="10">
    <source>
        <dbReference type="ARBA" id="ARBA00022989"/>
    </source>
</evidence>
<organism evidence="16 17">
    <name type="scientific">Puccinia striiformis f. sp. tritici PST-78</name>
    <dbReference type="NCBI Taxonomy" id="1165861"/>
    <lineage>
        <taxon>Eukaryota</taxon>
        <taxon>Fungi</taxon>
        <taxon>Dikarya</taxon>
        <taxon>Basidiomycota</taxon>
        <taxon>Pucciniomycotina</taxon>
        <taxon>Pucciniomycetes</taxon>
        <taxon>Pucciniales</taxon>
        <taxon>Pucciniaceae</taxon>
        <taxon>Puccinia</taxon>
    </lineage>
</organism>
<evidence type="ECO:0000256" key="1">
    <source>
        <dbReference type="ARBA" id="ARBA00004477"/>
    </source>
</evidence>
<keyword evidence="5 14" id="KW-0328">Glycosyltransferase</keyword>
<evidence type="ECO:0000256" key="9">
    <source>
        <dbReference type="ARBA" id="ARBA00022824"/>
    </source>
</evidence>
<dbReference type="EC" id="2.4.1.109" evidence="4 14"/>
<dbReference type="InterPro" id="IPR032421">
    <property type="entry name" value="PMT_4TMC"/>
</dbReference>
<dbReference type="Pfam" id="PF16192">
    <property type="entry name" value="PMT_4TMC"/>
    <property type="match status" value="1"/>
</dbReference>
<accession>A0A0L0UT30</accession>
<evidence type="ECO:0000256" key="7">
    <source>
        <dbReference type="ARBA" id="ARBA00022692"/>
    </source>
</evidence>
<comment type="similarity">
    <text evidence="3 14">Belongs to the glycosyltransferase 39 family.</text>
</comment>
<keyword evidence="9 14" id="KW-0256">Endoplasmic reticulum</keyword>
<evidence type="ECO:0000256" key="14">
    <source>
        <dbReference type="RuleBase" id="RU367007"/>
    </source>
</evidence>
<dbReference type="GO" id="GO:0005789">
    <property type="term" value="C:endoplasmic reticulum membrane"/>
    <property type="evidence" value="ECO:0007669"/>
    <property type="project" value="UniProtKB-SubCell"/>
</dbReference>
<dbReference type="AlphaFoldDB" id="A0A0L0UT30"/>
<comment type="caution">
    <text evidence="16">The sequence shown here is derived from an EMBL/GenBank/DDBJ whole genome shotgun (WGS) entry which is preliminary data.</text>
</comment>
<evidence type="ECO:0000313" key="16">
    <source>
        <dbReference type="EMBL" id="KNE89899.1"/>
    </source>
</evidence>
<dbReference type="CDD" id="cd23284">
    <property type="entry name" value="beta-trefoil_MIR_PMT2-like"/>
    <property type="match status" value="1"/>
</dbReference>
<comment type="subcellular location">
    <subcellularLocation>
        <location evidence="1 14">Endoplasmic reticulum membrane</location>
        <topology evidence="1 14">Multi-pass membrane protein</topology>
    </subcellularLocation>
</comment>
<feature type="transmembrane region" description="Helical" evidence="14">
    <location>
        <begin position="680"/>
        <end position="699"/>
    </location>
</feature>
<evidence type="ECO:0000256" key="8">
    <source>
        <dbReference type="ARBA" id="ARBA00022737"/>
    </source>
</evidence>
<dbReference type="InterPro" id="IPR003342">
    <property type="entry name" value="ArnT-like_N"/>
</dbReference>
<feature type="transmembrane region" description="Helical" evidence="14">
    <location>
        <begin position="705"/>
        <end position="723"/>
    </location>
</feature>
<comment type="function">
    <text evidence="14">Transfers mannose from Dol-P-mannose to Ser or Thr residues on proteins.</text>
</comment>
<evidence type="ECO:0000256" key="13">
    <source>
        <dbReference type="ARBA" id="ARBA00045102"/>
    </source>
</evidence>
<gene>
    <name evidence="16" type="ORF">PSTG_16647</name>
</gene>
<feature type="domain" description="MIR" evidence="15">
    <location>
        <begin position="437"/>
        <end position="493"/>
    </location>
</feature>
<evidence type="ECO:0000256" key="3">
    <source>
        <dbReference type="ARBA" id="ARBA00007222"/>
    </source>
</evidence>
<dbReference type="OrthoDB" id="292747at2759"/>
<feature type="domain" description="MIR" evidence="15">
    <location>
        <begin position="371"/>
        <end position="425"/>
    </location>
</feature>
<sequence length="793" mass="91066">MPCKSDRQKVLQGVEMTLITSLWKMKIADRKSQASRTNPTHQLTFDLLITAIIQMKNLLSKNLQLVQLSISLVNFQLRKSAISLHDNMVKSGLHQSKSKLAMLLSLVQELTSAQYVVPRTPLPRIATISRTYEVLTHTTEEARMTRKSFFALADALKDHHIFYNNSNNPQAPGEMQLIVALSHLGMCGNGGSPHVLAQYYNISPGSVENYTNRCMLAIIKTLERKHVYWPNAQQRATLTETLQGKTVFDGCISFVDGTIFPLASAPTKHKEDYWMRCVTSVKWIGLFVTALVGAHTLDELWEKFGDLRMPIRTYIQHWIARILCLVILPVLVYMSFFKIHFLILNRSGPGDAQMSSLFQANLYGNDFARSPLEIAIGSKVTIKNMGFGGGLLHSHVQSYPTGSQQQQVTCYHYRDANNEWTVTPLLHEPTYDETQPMKFLKHGSVVRLVHTFTGRNLHTHSIPAPITTLNHEVACYGNATVDDSNSYWMIEVVDDTIRGRRKNFENIHILSTRFRIRNLNLGCYLRAANAILPQWGFKQVEVSCDKQNDPSDQHTYWNVEGHINPRLPEGDMKLMKSPFLRDFWHLNVAMMTANNALIPDPDKEDVTASTPFEWPFLYTGMRMNAWIDQGIKFYLIGNPLTWWLCSFSLIIYSVSLVWYLGRYKRQINDLSPVEWRRFIFVGKVALGGWILHYAPFLFMGRVTYMHHYFPALWFSILMFGLMVDHFIFKAKTSKLISLTKLNKLVICLTLCLSILFTGIWFKDCAWGIIGPVHLYKYRQWRKSWSIYEDHTTG</sequence>
<dbReference type="GO" id="GO:0004169">
    <property type="term" value="F:dolichyl-phosphate-mannose-protein mannosyltransferase activity"/>
    <property type="evidence" value="ECO:0007669"/>
    <property type="project" value="UniProtKB-UniRule"/>
</dbReference>
<feature type="domain" description="MIR" evidence="15">
    <location>
        <begin position="504"/>
        <end position="562"/>
    </location>
</feature>
<comment type="caution">
    <text evidence="14">Lacks conserved residue(s) required for the propagation of feature annotation.</text>
</comment>
<reference evidence="17" key="1">
    <citation type="submission" date="2014-03" db="EMBL/GenBank/DDBJ databases">
        <title>The Genome Sequence of Puccinia striiformis f. sp. tritici PST-78.</title>
        <authorList>
            <consortium name="The Broad Institute Genome Sequencing Platform"/>
            <person name="Cuomo C."/>
            <person name="Hulbert S."/>
            <person name="Chen X."/>
            <person name="Walker B."/>
            <person name="Young S.K."/>
            <person name="Zeng Q."/>
            <person name="Gargeya S."/>
            <person name="Fitzgerald M."/>
            <person name="Haas B."/>
            <person name="Abouelleil A."/>
            <person name="Alvarado L."/>
            <person name="Arachchi H.M."/>
            <person name="Berlin A.M."/>
            <person name="Chapman S.B."/>
            <person name="Goldberg J."/>
            <person name="Griggs A."/>
            <person name="Gujja S."/>
            <person name="Hansen M."/>
            <person name="Howarth C."/>
            <person name="Imamovic A."/>
            <person name="Larimer J."/>
            <person name="McCowan C."/>
            <person name="Montmayeur A."/>
            <person name="Murphy C."/>
            <person name="Neiman D."/>
            <person name="Pearson M."/>
            <person name="Priest M."/>
            <person name="Roberts A."/>
            <person name="Saif S."/>
            <person name="Shea T."/>
            <person name="Sisk P."/>
            <person name="Sykes S."/>
            <person name="Wortman J."/>
            <person name="Nusbaum C."/>
            <person name="Birren B."/>
        </authorList>
    </citation>
    <scope>NUCLEOTIDE SEQUENCE [LARGE SCALE GENOMIC DNA]</scope>
    <source>
        <strain evidence="17">race PST-78</strain>
    </source>
</reference>
<keyword evidence="17" id="KW-1185">Reference proteome</keyword>
<dbReference type="Gene3D" id="2.80.10.50">
    <property type="match status" value="1"/>
</dbReference>
<feature type="transmembrane region" description="Helical" evidence="14">
    <location>
        <begin position="744"/>
        <end position="761"/>
    </location>
</feature>
<evidence type="ECO:0000256" key="4">
    <source>
        <dbReference type="ARBA" id="ARBA00012839"/>
    </source>
</evidence>
<dbReference type="InterPro" id="IPR016093">
    <property type="entry name" value="MIR_motif"/>
</dbReference>
<protein>
    <recommendedName>
        <fullName evidence="4 14">Dolichyl-phosphate-mannose--protein mannosyltransferase</fullName>
        <ecNumber evidence="4 14">2.4.1.109</ecNumber>
    </recommendedName>
</protein>
<comment type="catalytic activity">
    <reaction evidence="13 14">
        <text>a di-trans,poly-cis-dolichyl beta-D-mannosyl phosphate + L-seryl-[protein] = 3-O-(alpha-D-mannosyl)-L-seryl-[protein] + a di-trans,poly-cis-dolichyl phosphate + H(+)</text>
        <dbReference type="Rhea" id="RHEA:17377"/>
        <dbReference type="Rhea" id="RHEA-COMP:9863"/>
        <dbReference type="Rhea" id="RHEA-COMP:13546"/>
        <dbReference type="Rhea" id="RHEA-COMP:19498"/>
        <dbReference type="Rhea" id="RHEA-COMP:19501"/>
        <dbReference type="ChEBI" id="CHEBI:15378"/>
        <dbReference type="ChEBI" id="CHEBI:29999"/>
        <dbReference type="ChEBI" id="CHEBI:57683"/>
        <dbReference type="ChEBI" id="CHEBI:58211"/>
        <dbReference type="ChEBI" id="CHEBI:137321"/>
        <dbReference type="EC" id="2.4.1.109"/>
    </reaction>
</comment>
<dbReference type="Pfam" id="PF02815">
    <property type="entry name" value="MIR"/>
    <property type="match status" value="1"/>
</dbReference>
<dbReference type="Pfam" id="PF02366">
    <property type="entry name" value="PMT"/>
    <property type="match status" value="1"/>
</dbReference>
<evidence type="ECO:0000256" key="5">
    <source>
        <dbReference type="ARBA" id="ARBA00022676"/>
    </source>
</evidence>
<evidence type="ECO:0000256" key="2">
    <source>
        <dbReference type="ARBA" id="ARBA00004922"/>
    </source>
</evidence>
<dbReference type="PANTHER" id="PTHR10050">
    <property type="entry name" value="DOLICHYL-PHOSPHATE-MANNOSE--PROTEIN MANNOSYLTRANSFERASE"/>
    <property type="match status" value="1"/>
</dbReference>
<feature type="transmembrane region" description="Helical" evidence="14">
    <location>
        <begin position="318"/>
        <end position="337"/>
    </location>
</feature>
<dbReference type="FunFam" id="2.80.10.50:FF:000012">
    <property type="entry name" value="Protein O-mannosyl-transferase 1"/>
    <property type="match status" value="1"/>
</dbReference>
<dbReference type="SUPFAM" id="SSF82109">
    <property type="entry name" value="MIR domain"/>
    <property type="match status" value="1"/>
</dbReference>
<proteinExistence type="inferred from homology"/>
<comment type="pathway">
    <text evidence="2 14">Protein modification; protein glycosylation.</text>
</comment>
<dbReference type="PANTHER" id="PTHR10050:SF46">
    <property type="entry name" value="PROTEIN O-MANNOSYL-TRANSFERASE 2"/>
    <property type="match status" value="1"/>
</dbReference>
<dbReference type="InterPro" id="IPR036300">
    <property type="entry name" value="MIR_dom_sf"/>
</dbReference>
<dbReference type="EMBL" id="AJIL01000291">
    <property type="protein sequence ID" value="KNE89899.1"/>
    <property type="molecule type" value="Genomic_DNA"/>
</dbReference>